<dbReference type="Proteomes" id="UP000614410">
    <property type="component" value="Unassembled WGS sequence"/>
</dbReference>
<sequence>MSEQNGEHVLARRIAGLRTNAFAALVMLLIQLVLGMWVNLFATIPSADGGTGFLSAFFRAISNGPVGLSVHAILGALPLVSATAAVVRAVVLHRGVLIGIASLALLAIAIAFVTGDRYVATSNASASWVMALCTAVPLFCYALILFTVASVRDALAA</sequence>
<organism evidence="2 3">
    <name type="scientific">Candidatus Amunia macphersoniae</name>
    <dbReference type="NCBI Taxonomy" id="3127014"/>
    <lineage>
        <taxon>Bacteria</taxon>
        <taxon>Bacillati</taxon>
        <taxon>Candidatus Dormiibacterota</taxon>
        <taxon>Candidatus Dormibacteria</taxon>
        <taxon>Candidatus Aeolococcales</taxon>
        <taxon>Candidatus Aeolococcaceae</taxon>
        <taxon>Candidatus Amunia</taxon>
    </lineage>
</organism>
<feature type="transmembrane region" description="Helical" evidence="1">
    <location>
        <begin position="21"/>
        <end position="44"/>
    </location>
</feature>
<protein>
    <submittedName>
        <fullName evidence="2">Uncharacterized protein</fullName>
    </submittedName>
</protein>
<dbReference type="EMBL" id="JAEKNN010000012">
    <property type="protein sequence ID" value="MBJ7608413.1"/>
    <property type="molecule type" value="Genomic_DNA"/>
</dbReference>
<feature type="transmembrane region" description="Helical" evidence="1">
    <location>
        <begin position="126"/>
        <end position="151"/>
    </location>
</feature>
<keyword evidence="1" id="KW-1133">Transmembrane helix</keyword>
<keyword evidence="1" id="KW-0472">Membrane</keyword>
<dbReference type="AlphaFoldDB" id="A0A934KBJ5"/>
<name>A0A934KBJ5_9BACT</name>
<evidence type="ECO:0000313" key="2">
    <source>
        <dbReference type="EMBL" id="MBJ7608413.1"/>
    </source>
</evidence>
<feature type="transmembrane region" description="Helical" evidence="1">
    <location>
        <begin position="64"/>
        <end position="87"/>
    </location>
</feature>
<evidence type="ECO:0000313" key="3">
    <source>
        <dbReference type="Proteomes" id="UP000614410"/>
    </source>
</evidence>
<comment type="caution">
    <text evidence="2">The sequence shown here is derived from an EMBL/GenBank/DDBJ whole genome shotgun (WGS) entry which is preliminary data.</text>
</comment>
<evidence type="ECO:0000256" key="1">
    <source>
        <dbReference type="SAM" id="Phobius"/>
    </source>
</evidence>
<reference evidence="2 3" key="1">
    <citation type="submission" date="2020-10" db="EMBL/GenBank/DDBJ databases">
        <title>Ca. Dormibacterota MAGs.</title>
        <authorList>
            <person name="Montgomery K."/>
        </authorList>
    </citation>
    <scope>NUCLEOTIDE SEQUENCE [LARGE SCALE GENOMIC DNA]</scope>
    <source>
        <strain evidence="2">Mitchell_Peninsula_5</strain>
    </source>
</reference>
<gene>
    <name evidence="2" type="ORF">JF887_03135</name>
</gene>
<accession>A0A934KBJ5</accession>
<proteinExistence type="predicted"/>
<feature type="transmembrane region" description="Helical" evidence="1">
    <location>
        <begin position="96"/>
        <end position="114"/>
    </location>
</feature>
<keyword evidence="1" id="KW-0812">Transmembrane</keyword>